<organism evidence="2 3">
    <name type="scientific">Pseudoalteromonas denitrificans DSM 6059</name>
    <dbReference type="NCBI Taxonomy" id="1123010"/>
    <lineage>
        <taxon>Bacteria</taxon>
        <taxon>Pseudomonadati</taxon>
        <taxon>Pseudomonadota</taxon>
        <taxon>Gammaproteobacteria</taxon>
        <taxon>Alteromonadales</taxon>
        <taxon>Pseudoalteromonadaceae</taxon>
        <taxon>Pseudoalteromonas</taxon>
    </lineage>
</organism>
<keyword evidence="3" id="KW-1185">Reference proteome</keyword>
<proteinExistence type="predicted"/>
<name>A0A1I1INX3_9GAMM</name>
<dbReference type="STRING" id="1123010.SAMN02745724_01536"/>
<evidence type="ECO:0008006" key="4">
    <source>
        <dbReference type="Google" id="ProtNLM"/>
    </source>
</evidence>
<dbReference type="RefSeq" id="WP_091982434.1">
    <property type="nucleotide sequence ID" value="NZ_FOLO01000008.1"/>
</dbReference>
<feature type="region of interest" description="Disordered" evidence="1">
    <location>
        <begin position="1"/>
        <end position="24"/>
    </location>
</feature>
<accession>A0A1I1INX3</accession>
<evidence type="ECO:0000313" key="3">
    <source>
        <dbReference type="Proteomes" id="UP000198862"/>
    </source>
</evidence>
<dbReference type="EMBL" id="FOLO01000008">
    <property type="protein sequence ID" value="SFC37412.1"/>
    <property type="molecule type" value="Genomic_DNA"/>
</dbReference>
<sequence length="60" mass="7118">MDSLDNVTILESAQPKTKTSKQNKKRKWREIEAFKDKQLLQKELQDLDWSLEMALDDIII</sequence>
<reference evidence="2 3" key="1">
    <citation type="submission" date="2016-10" db="EMBL/GenBank/DDBJ databases">
        <authorList>
            <person name="de Groot N.N."/>
        </authorList>
    </citation>
    <scope>NUCLEOTIDE SEQUENCE [LARGE SCALE GENOMIC DNA]</scope>
    <source>
        <strain evidence="2 3">DSM 6059</strain>
    </source>
</reference>
<dbReference type="Proteomes" id="UP000198862">
    <property type="component" value="Unassembled WGS sequence"/>
</dbReference>
<feature type="compositionally biased region" description="Polar residues" evidence="1">
    <location>
        <begin position="1"/>
        <end position="15"/>
    </location>
</feature>
<protein>
    <recommendedName>
        <fullName evidence="4">DUF3545 domain-containing protein</fullName>
    </recommendedName>
</protein>
<dbReference type="InterPro" id="IPR021932">
    <property type="entry name" value="DUF3545"/>
</dbReference>
<gene>
    <name evidence="2" type="ORF">SAMN02745724_01536</name>
</gene>
<dbReference type="Pfam" id="PF12065">
    <property type="entry name" value="DUF3545"/>
    <property type="match status" value="1"/>
</dbReference>
<evidence type="ECO:0000256" key="1">
    <source>
        <dbReference type="SAM" id="MobiDB-lite"/>
    </source>
</evidence>
<dbReference type="AlphaFoldDB" id="A0A1I1INX3"/>
<evidence type="ECO:0000313" key="2">
    <source>
        <dbReference type="EMBL" id="SFC37412.1"/>
    </source>
</evidence>